<keyword evidence="1" id="KW-1133">Transmembrane helix</keyword>
<evidence type="ECO:0000256" key="1">
    <source>
        <dbReference type="SAM" id="Phobius"/>
    </source>
</evidence>
<name>A0A3G4ZMG6_9VIRU</name>
<accession>A0A3G4ZMG6</accession>
<organism evidence="2">
    <name type="scientific">Terrestrivirus sp</name>
    <dbReference type="NCBI Taxonomy" id="2487775"/>
    <lineage>
        <taxon>Viruses</taxon>
        <taxon>Varidnaviria</taxon>
        <taxon>Bamfordvirae</taxon>
        <taxon>Nucleocytoviricota</taxon>
        <taxon>Megaviricetes</taxon>
        <taxon>Imitervirales</taxon>
        <taxon>Mimiviridae</taxon>
        <taxon>Klosneuvirinae</taxon>
    </lineage>
</organism>
<evidence type="ECO:0000313" key="2">
    <source>
        <dbReference type="EMBL" id="AYV76045.1"/>
    </source>
</evidence>
<keyword evidence="1" id="KW-0472">Membrane</keyword>
<protein>
    <submittedName>
        <fullName evidence="2">Uncharacterized protein</fullName>
    </submittedName>
</protein>
<feature type="transmembrane region" description="Helical" evidence="1">
    <location>
        <begin position="105"/>
        <end position="132"/>
    </location>
</feature>
<gene>
    <name evidence="2" type="ORF">Terrestrivirus4_93</name>
</gene>
<sequence length="162" mass="18536">MDQSWEIHRAKKIGIDGLISNINLYQESYPQLCLTDAVHAVENFPLNDKYGQVFHYVKFNEVCVFGVYFVKYLTDDGQIICDYCCAQRSYIIRDSYYLTLMGTTIAAGIAGLMSGNYVLGACALSFVGMVYYRQQSNLDIDHGMLLMNFETLLRELKLIDYN</sequence>
<proteinExistence type="predicted"/>
<reference evidence="2" key="1">
    <citation type="submission" date="2018-10" db="EMBL/GenBank/DDBJ databases">
        <title>Hidden diversity of soil giant viruses.</title>
        <authorList>
            <person name="Schulz F."/>
            <person name="Alteio L."/>
            <person name="Goudeau D."/>
            <person name="Ryan E.M."/>
            <person name="Malmstrom R.R."/>
            <person name="Blanchard J."/>
            <person name="Woyke T."/>
        </authorList>
    </citation>
    <scope>NUCLEOTIDE SEQUENCE</scope>
    <source>
        <strain evidence="2">TEV1</strain>
    </source>
</reference>
<keyword evidence="1" id="KW-0812">Transmembrane</keyword>
<dbReference type="EMBL" id="MK071982">
    <property type="protein sequence ID" value="AYV76045.1"/>
    <property type="molecule type" value="Genomic_DNA"/>
</dbReference>